<comment type="caution">
    <text evidence="1">The sequence shown here is derived from an EMBL/GenBank/DDBJ whole genome shotgun (WGS) entry which is preliminary data.</text>
</comment>
<sequence>MDLPRSATILARGFTSALSAGAARRSYAVQAGYVPSGSYSNKRITPLPPRPKPALSTFFAGKPVLENAINEMEDALKRGQDGLRKEHIFPLPANLTVPIPRASWLGATEMSSILDTKLRTSHYRRVTTLLNQLAMLREIAKRAEQPDVLVPLQDLLSLYERPTSLGLDPSHEKPDGHIDQHGRSVSMGRRKESSAKVYMIKTKVPEGSTTQFDAAASTSLDNLPHVPTGEILINSLPIHHQFPRPSDRETILRPLRLAGLIGFYNVFALTKGGGTSGQAGAVALAIARGVATHRPELREVLLSDGLLHRDPRMVERKKTGLAKARKRTHLLPFFNNALVAEMKAIVRRE</sequence>
<name>A0ACC2VFR9_9TREE</name>
<organism evidence="1 2">
    <name type="scientific">Naganishia friedmannii</name>
    <dbReference type="NCBI Taxonomy" id="89922"/>
    <lineage>
        <taxon>Eukaryota</taxon>
        <taxon>Fungi</taxon>
        <taxon>Dikarya</taxon>
        <taxon>Basidiomycota</taxon>
        <taxon>Agaricomycotina</taxon>
        <taxon>Tremellomycetes</taxon>
        <taxon>Filobasidiales</taxon>
        <taxon>Filobasidiaceae</taxon>
        <taxon>Naganishia</taxon>
    </lineage>
</organism>
<accession>A0ACC2VFR9</accession>
<reference evidence="1" key="1">
    <citation type="submission" date="2023-04" db="EMBL/GenBank/DDBJ databases">
        <title>Draft Genome sequencing of Naganishia species isolated from polar environments using Oxford Nanopore Technology.</title>
        <authorList>
            <person name="Leo P."/>
            <person name="Venkateswaran K."/>
        </authorList>
    </citation>
    <scope>NUCLEOTIDE SEQUENCE</scope>
    <source>
        <strain evidence="1">MNA-CCFEE 5423</strain>
    </source>
</reference>
<dbReference type="EMBL" id="JASBWT010000015">
    <property type="protein sequence ID" value="KAJ9098245.1"/>
    <property type="molecule type" value="Genomic_DNA"/>
</dbReference>
<evidence type="ECO:0000313" key="2">
    <source>
        <dbReference type="Proteomes" id="UP001227268"/>
    </source>
</evidence>
<dbReference type="Proteomes" id="UP001227268">
    <property type="component" value="Unassembled WGS sequence"/>
</dbReference>
<proteinExistence type="predicted"/>
<gene>
    <name evidence="1" type="ORF">QFC21_004574</name>
</gene>
<keyword evidence="2" id="KW-1185">Reference proteome</keyword>
<evidence type="ECO:0000313" key="1">
    <source>
        <dbReference type="EMBL" id="KAJ9098245.1"/>
    </source>
</evidence>
<protein>
    <submittedName>
        <fullName evidence="1">Uncharacterized protein</fullName>
    </submittedName>
</protein>